<comment type="similarity">
    <text evidence="2">Belongs to the NPC2 family.</text>
</comment>
<dbReference type="InterPro" id="IPR003172">
    <property type="entry name" value="ML_dom"/>
</dbReference>
<gene>
    <name evidence="7" type="ORF">L9F63_004243</name>
</gene>
<evidence type="ECO:0000256" key="5">
    <source>
        <dbReference type="ARBA" id="ARBA00023157"/>
    </source>
</evidence>
<comment type="subcellular location">
    <subcellularLocation>
        <location evidence="1">Secreted</location>
    </subcellularLocation>
</comment>
<dbReference type="Proteomes" id="UP001233999">
    <property type="component" value="Unassembled WGS sequence"/>
</dbReference>
<dbReference type="PANTHER" id="PTHR11306:SF68">
    <property type="entry name" value="NPC INTRACELLULAR CHOLESTEROL TRANSPORTER 2"/>
    <property type="match status" value="1"/>
</dbReference>
<evidence type="ECO:0000256" key="2">
    <source>
        <dbReference type="ARBA" id="ARBA00006370"/>
    </source>
</evidence>
<dbReference type="AlphaFoldDB" id="A0AAD7ZGK9"/>
<evidence type="ECO:0000259" key="6">
    <source>
        <dbReference type="SMART" id="SM00737"/>
    </source>
</evidence>
<keyword evidence="4" id="KW-0732">Signal</keyword>
<evidence type="ECO:0000313" key="8">
    <source>
        <dbReference type="Proteomes" id="UP001233999"/>
    </source>
</evidence>
<accession>A0AAD7ZGK9</accession>
<dbReference type="GO" id="GO:0032934">
    <property type="term" value="F:sterol binding"/>
    <property type="evidence" value="ECO:0007669"/>
    <property type="project" value="InterPro"/>
</dbReference>
<dbReference type="SMART" id="SM00737">
    <property type="entry name" value="ML"/>
    <property type="match status" value="1"/>
</dbReference>
<dbReference type="InterPro" id="IPR014756">
    <property type="entry name" value="Ig_E-set"/>
</dbReference>
<dbReference type="EMBL" id="JASPKZ010008361">
    <property type="protein sequence ID" value="KAJ9580101.1"/>
    <property type="molecule type" value="Genomic_DNA"/>
</dbReference>
<reference evidence="7" key="2">
    <citation type="submission" date="2023-05" db="EMBL/GenBank/DDBJ databases">
        <authorList>
            <person name="Fouks B."/>
        </authorList>
    </citation>
    <scope>NUCLEOTIDE SEQUENCE</scope>
    <source>
        <strain evidence="7">Stay&amp;Tobe</strain>
        <tissue evidence="7">Testes</tissue>
    </source>
</reference>
<dbReference type="Gene3D" id="2.60.40.770">
    <property type="match status" value="1"/>
</dbReference>
<evidence type="ECO:0000256" key="3">
    <source>
        <dbReference type="ARBA" id="ARBA00022525"/>
    </source>
</evidence>
<evidence type="ECO:0000313" key="7">
    <source>
        <dbReference type="EMBL" id="KAJ9580101.1"/>
    </source>
</evidence>
<reference evidence="7" key="1">
    <citation type="journal article" date="2023" name="IScience">
        <title>Live-bearing cockroach genome reveals convergent evolutionary mechanisms linked to viviparity in insects and beyond.</title>
        <authorList>
            <person name="Fouks B."/>
            <person name="Harrison M.C."/>
            <person name="Mikhailova A.A."/>
            <person name="Marchal E."/>
            <person name="English S."/>
            <person name="Carruthers M."/>
            <person name="Jennings E.C."/>
            <person name="Chiamaka E.L."/>
            <person name="Frigard R.A."/>
            <person name="Pippel M."/>
            <person name="Attardo G.M."/>
            <person name="Benoit J.B."/>
            <person name="Bornberg-Bauer E."/>
            <person name="Tobe S.S."/>
        </authorList>
    </citation>
    <scope>NUCLEOTIDE SEQUENCE</scope>
    <source>
        <tissue evidence="7">Testes</tissue>
    </source>
</reference>
<dbReference type="CDD" id="cd00916">
    <property type="entry name" value="Npc2_like"/>
    <property type="match status" value="1"/>
</dbReference>
<dbReference type="SUPFAM" id="SSF81296">
    <property type="entry name" value="E set domains"/>
    <property type="match status" value="1"/>
</dbReference>
<keyword evidence="3" id="KW-0964">Secreted</keyword>
<feature type="domain" description="MD-2-related lipid-recognition" evidence="6">
    <location>
        <begin position="8"/>
        <end position="133"/>
    </location>
</feature>
<proteinExistence type="inferred from homology"/>
<dbReference type="Pfam" id="PF02221">
    <property type="entry name" value="E1_DerP2_DerF2"/>
    <property type="match status" value="1"/>
</dbReference>
<dbReference type="FunFam" id="2.60.40.770:FF:000001">
    <property type="entry name" value="NPC intracellular cholesterol transporter 2"/>
    <property type="match status" value="1"/>
</dbReference>
<dbReference type="GO" id="GO:0005576">
    <property type="term" value="C:extracellular region"/>
    <property type="evidence" value="ECO:0007669"/>
    <property type="project" value="UniProtKB-SubCell"/>
</dbReference>
<dbReference type="GO" id="GO:0032367">
    <property type="term" value="P:intracellular cholesterol transport"/>
    <property type="evidence" value="ECO:0007669"/>
    <property type="project" value="InterPro"/>
</dbReference>
<dbReference type="InterPro" id="IPR033916">
    <property type="entry name" value="ML_Npc2-like"/>
</dbReference>
<dbReference type="PANTHER" id="PTHR11306">
    <property type="entry name" value="NIEMANN PICK TYPE C2 PROTEIN NPC2-RELATED"/>
    <property type="match status" value="1"/>
</dbReference>
<sequence>MLTDAYTVTDCGSHLGKLVGVTISTCKSTAPACTLYRGKNSTLNIDFIPEKSSSSVKAIAHGKYSGLDIPWPLDQPDACKNSGLVCPLQPGKTYRYSLTFPISRSYPPVHVEVKWELRDVKLSDDIICITFPVKI</sequence>
<name>A0AAD7ZGK9_DIPPU</name>
<dbReference type="InterPro" id="IPR039670">
    <property type="entry name" value="NPC2-like"/>
</dbReference>
<keyword evidence="5" id="KW-1015">Disulfide bond</keyword>
<keyword evidence="8" id="KW-1185">Reference proteome</keyword>
<comment type="caution">
    <text evidence="7">The sequence shown here is derived from an EMBL/GenBank/DDBJ whole genome shotgun (WGS) entry which is preliminary data.</text>
</comment>
<feature type="non-terminal residue" evidence="7">
    <location>
        <position position="1"/>
    </location>
</feature>
<protein>
    <recommendedName>
        <fullName evidence="6">MD-2-related lipid-recognition domain-containing protein</fullName>
    </recommendedName>
</protein>
<evidence type="ECO:0000256" key="1">
    <source>
        <dbReference type="ARBA" id="ARBA00004613"/>
    </source>
</evidence>
<evidence type="ECO:0000256" key="4">
    <source>
        <dbReference type="ARBA" id="ARBA00022729"/>
    </source>
</evidence>
<organism evidence="7 8">
    <name type="scientific">Diploptera punctata</name>
    <name type="common">Pacific beetle cockroach</name>
    <dbReference type="NCBI Taxonomy" id="6984"/>
    <lineage>
        <taxon>Eukaryota</taxon>
        <taxon>Metazoa</taxon>
        <taxon>Ecdysozoa</taxon>
        <taxon>Arthropoda</taxon>
        <taxon>Hexapoda</taxon>
        <taxon>Insecta</taxon>
        <taxon>Pterygota</taxon>
        <taxon>Neoptera</taxon>
        <taxon>Polyneoptera</taxon>
        <taxon>Dictyoptera</taxon>
        <taxon>Blattodea</taxon>
        <taxon>Blaberoidea</taxon>
        <taxon>Blaberidae</taxon>
        <taxon>Diplopterinae</taxon>
        <taxon>Diploptera</taxon>
    </lineage>
</organism>